<dbReference type="InterPro" id="IPR036928">
    <property type="entry name" value="AS_sf"/>
</dbReference>
<dbReference type="InterPro" id="IPR058329">
    <property type="entry name" value="Arp1_N"/>
</dbReference>
<accession>A0A9P0ENJ0</accession>
<dbReference type="AlphaFoldDB" id="A0A9P0ENJ0"/>
<evidence type="ECO:0000313" key="4">
    <source>
        <dbReference type="Proteomes" id="UP000775872"/>
    </source>
</evidence>
<dbReference type="InterPro" id="IPR023631">
    <property type="entry name" value="Amidase_dom"/>
</dbReference>
<protein>
    <recommendedName>
        <fullName evidence="5">Amidase domain-containing protein</fullName>
    </recommendedName>
</protein>
<evidence type="ECO:0000259" key="1">
    <source>
        <dbReference type="Pfam" id="PF01425"/>
    </source>
</evidence>
<evidence type="ECO:0000259" key="2">
    <source>
        <dbReference type="Pfam" id="PF26053"/>
    </source>
</evidence>
<reference evidence="4" key="1">
    <citation type="submission" date="2019-06" db="EMBL/GenBank/DDBJ databases">
        <authorList>
            <person name="Broberg M."/>
        </authorList>
    </citation>
    <scope>NUCLEOTIDE SEQUENCE [LARGE SCALE GENOMIC DNA]</scope>
</reference>
<reference evidence="3 4" key="2">
    <citation type="submission" date="2021-10" db="EMBL/GenBank/DDBJ databases">
        <authorList>
            <person name="Piombo E."/>
        </authorList>
    </citation>
    <scope>NUCLEOTIDE SEQUENCE [LARGE SCALE GENOMIC DNA]</scope>
</reference>
<dbReference type="OrthoDB" id="5423360at2759"/>
<keyword evidence="4" id="KW-1185">Reference proteome</keyword>
<dbReference type="Proteomes" id="UP000775872">
    <property type="component" value="Unassembled WGS sequence"/>
</dbReference>
<evidence type="ECO:0000313" key="3">
    <source>
        <dbReference type="EMBL" id="CAH0055134.1"/>
    </source>
</evidence>
<dbReference type="Pfam" id="PF01425">
    <property type="entry name" value="Amidase"/>
    <property type="match status" value="1"/>
</dbReference>
<sequence length="578" mass="64428">MADIVVQEHCVVTLGSISYYVRSRIEKSLGDQGSDHLTPAIVVDLPHSGVTLEQLEHSFAGFYAEDDVFQQAFLHGSIIIVQLDTYADAEPIVPDNVQQFLQSHSSRLVISRHSSSDSRIPQGPYFSKNRKLHQAWRLYEDPFHSFVSAIVPSDDGHKARFKPLPVTAYTGIHPVVAVPSRLYFPPSNDKPLNGKRVTVKDNFHLDGTVTTMGSRSYATYYGFQHTTSSYVQDLLRQGAVVIGKTKMGAFTGSEAPPEKTIDYFPPFNPRGDGYQGPSGSSMGAGSSIAAYDWVDISLGTDTTGSIRMPAASYGVWGIRATPSTFSLEGVAPSVPPFDTLGILARTSSEILSLYDSPKKTLAGITKPKRVLYPTDFFPMKNDSQQIMQEEFLDVLEKYLGVRHEKVNISERWSTTGPKNAQNIPLSDFMKKSGYWPNFYDGYHVYDEFRSGYQDKFGKKPYVSPFMTTRWYEGSTRRQRGIDTTVEQRNQGLQECQTVSDWVYSELLHPDTIMLLPVGRPGANYRDTIPEPGRGGPPDTAFSPMYFPTAIGAPHLIIPSIHYLAICWENDSDVANDFF</sequence>
<dbReference type="PANTHER" id="PTHR46310">
    <property type="entry name" value="AMIDASE 1"/>
    <property type="match status" value="1"/>
</dbReference>
<dbReference type="Gene3D" id="3.90.1300.10">
    <property type="entry name" value="Amidase signature (AS) domain"/>
    <property type="match status" value="1"/>
</dbReference>
<comment type="caution">
    <text evidence="3">The sequence shown here is derived from an EMBL/GenBank/DDBJ whole genome shotgun (WGS) entry which is preliminary data.</text>
</comment>
<dbReference type="SUPFAM" id="SSF75304">
    <property type="entry name" value="Amidase signature (AS) enzymes"/>
    <property type="match status" value="1"/>
</dbReference>
<feature type="domain" description="Amidase" evidence="1">
    <location>
        <begin position="189"/>
        <end position="355"/>
    </location>
</feature>
<gene>
    <name evidence="3" type="ORF">CSOL1703_00017037</name>
</gene>
<feature type="domain" description="Scytalone dehydratase-like protein Arp1 N-terminal" evidence="2">
    <location>
        <begin position="31"/>
        <end position="128"/>
    </location>
</feature>
<proteinExistence type="predicted"/>
<dbReference type="EMBL" id="CABFOC020000054">
    <property type="protein sequence ID" value="CAH0055134.1"/>
    <property type="molecule type" value="Genomic_DNA"/>
</dbReference>
<name>A0A9P0ENJ0_9HYPO</name>
<organism evidence="3 4">
    <name type="scientific">Clonostachys solani</name>
    <dbReference type="NCBI Taxonomy" id="160281"/>
    <lineage>
        <taxon>Eukaryota</taxon>
        <taxon>Fungi</taxon>
        <taxon>Dikarya</taxon>
        <taxon>Ascomycota</taxon>
        <taxon>Pezizomycotina</taxon>
        <taxon>Sordariomycetes</taxon>
        <taxon>Hypocreomycetidae</taxon>
        <taxon>Hypocreales</taxon>
        <taxon>Bionectriaceae</taxon>
        <taxon>Clonostachys</taxon>
    </lineage>
</organism>
<dbReference type="Pfam" id="PF26053">
    <property type="entry name" value="DUF8016"/>
    <property type="match status" value="1"/>
</dbReference>
<evidence type="ECO:0008006" key="5">
    <source>
        <dbReference type="Google" id="ProtNLM"/>
    </source>
</evidence>
<dbReference type="PANTHER" id="PTHR46310:SF7">
    <property type="entry name" value="AMIDASE 1"/>
    <property type="match status" value="1"/>
</dbReference>